<feature type="domain" description="BROMI middle region" evidence="10">
    <location>
        <begin position="183"/>
        <end position="841"/>
    </location>
</feature>
<comment type="subcellular location">
    <subcellularLocation>
        <location evidence="1">Cell projection</location>
        <location evidence="1">Cilium</location>
    </subcellularLocation>
    <subcellularLocation>
        <location evidence="2">Cytoplasm</location>
    </subcellularLocation>
</comment>
<keyword evidence="5" id="KW-0969">Cilium</keyword>
<evidence type="ECO:0000256" key="2">
    <source>
        <dbReference type="ARBA" id="ARBA00004496"/>
    </source>
</evidence>
<evidence type="ECO:0000256" key="1">
    <source>
        <dbReference type="ARBA" id="ARBA00004138"/>
    </source>
</evidence>
<dbReference type="GeneID" id="110983285"/>
<dbReference type="GO" id="GO:0005737">
    <property type="term" value="C:cytoplasm"/>
    <property type="evidence" value="ECO:0007669"/>
    <property type="project" value="UniProtKB-SubCell"/>
</dbReference>
<dbReference type="PANTHER" id="PTHR13465">
    <property type="entry name" value="UPF0183 PROTEIN"/>
    <property type="match status" value="1"/>
</dbReference>
<dbReference type="OrthoDB" id="1668230at2759"/>
<dbReference type="OMA" id="ECVTFMS"/>
<keyword evidence="3" id="KW-0217">Developmental protein</keyword>
<evidence type="ECO:0000256" key="7">
    <source>
        <dbReference type="ARBA" id="ARBA00054310"/>
    </source>
</evidence>
<dbReference type="InterPro" id="IPR035969">
    <property type="entry name" value="Rab-GAP_TBC_sf"/>
</dbReference>
<dbReference type="GO" id="GO:1905515">
    <property type="term" value="P:non-motile cilium assembly"/>
    <property type="evidence" value="ECO:0007669"/>
    <property type="project" value="TreeGrafter"/>
</dbReference>
<keyword evidence="4" id="KW-0963">Cytoplasm</keyword>
<dbReference type="RefSeq" id="XP_022098111.1">
    <property type="nucleotide sequence ID" value="XM_022242419.1"/>
</dbReference>
<feature type="domain" description="BROMI C-terminal Rab TBC-like" evidence="12">
    <location>
        <begin position="861"/>
        <end position="1291"/>
    </location>
</feature>
<evidence type="ECO:0000259" key="10">
    <source>
        <dbReference type="Pfam" id="PF14961"/>
    </source>
</evidence>
<keyword evidence="13" id="KW-1185">Reference proteome</keyword>
<evidence type="ECO:0000256" key="3">
    <source>
        <dbReference type="ARBA" id="ARBA00022473"/>
    </source>
</evidence>
<reference evidence="14" key="1">
    <citation type="submission" date="2025-08" db="UniProtKB">
        <authorList>
            <consortium name="RefSeq"/>
        </authorList>
    </citation>
    <scope>IDENTIFICATION</scope>
</reference>
<name>A0A8B7Z436_ACAPL</name>
<dbReference type="Proteomes" id="UP000694845">
    <property type="component" value="Unplaced"/>
</dbReference>
<evidence type="ECO:0000259" key="11">
    <source>
        <dbReference type="Pfam" id="PF23431"/>
    </source>
</evidence>
<evidence type="ECO:0000256" key="6">
    <source>
        <dbReference type="ARBA" id="ARBA00023273"/>
    </source>
</evidence>
<dbReference type="Gene3D" id="1.10.472.80">
    <property type="entry name" value="Ypt/Rab-GAP domain of gyp1p, domain 3"/>
    <property type="match status" value="1"/>
</dbReference>
<dbReference type="KEGG" id="aplc:110983285"/>
<sequence>MADPLGSDEDLLPSIRQLISSIKPTLRAAGSLATALEMVTHLEETDDNFHRYELVKYIRGRIEEVLGPLIEGEIERRSLDVQSKGGEEAMVRMITDHVINDQASLDLMNSLKLSTKDAVERLVRIFDEEHRPVQSSMFGNIPGMYGQVLGMHSPKRNSFSLSDDTSSLDSSFNQGSFTFMNQEHFASIADNLALDKPLEMRIETLQGLCKLPPSDILACEQWDSLRPVLLTALSDSDDILAETSLRFHARMFSSNSHHVMREVYTSLVEHLTAVFADHGAKMSPLRSGVDTAHHATSMLLRKFRLMNEFNLEIPTYWVRFPDRFLDDVTESTMNLLVTEPQGSRSSSSQQLTPLHCMALVDPRASWFRKWMHGNYGRTAVIRQLERNQSLVEKCVQQCMSYDCWDEKSPEVGRVTEMLDKHSLGSSHRTRYTEKEVNYLHLHHSISLLGCLLMYIDGYKLFPINIRDGDVSVTELLVSFVRIITEREEPTLKSQEQNGFDLASLVTDILKFLCFTKSSCSRCLCKDAIVSELLRPVQLWLTRNKACSDARMLHIADVLSTLASWDVGRKLLLHGEKGSCFKENSSAPIHAIAEFTKQALDGKLSSSLSRQPSRSVTGAFLHVCRQLYSTCEGLLVLSRYALHQQIANCWRQVGGPGKKAGGKTQEADALQAWERTLIDNLLNFATTPKGLHLLQQTGAINECIAYMYNRSAKKLQVSKTEKFGYGSMVTQVAATAPGIVALQRTGFIQAVVHGLWSVLECGSDGQPMIRPNPIPVEPIDRMAHKFFVRMMNMLSAFPAVYEILASNPLPRKDAYSLREAPNDVLGVIERLIMVDSDAKMNSLFNYEQSHIFGLRLLTVMTSCLDSLLLLETQYHIWDMLLQGQENNRNGESVIMIDVLSIERNHILVRTNVIGGPSERALPPHDLLSDSSNPYPWPLFSAFPVPRDYTLSVPRSPSIKQENELSKLLSSNIPVKTTSEAQTWLAKCQNAFITCLSKKPQTVSNRLLAELLDQTISNQLLISGTEVFQLKPCKVSDSALKGQKLPALHMLGIKLAVRYGQHLKLLSNSNDMTDNLSLLLKTCRHYLASQQRSIHSNMRCLEGDYIGHDWFASTIFLLMAGNRDKAWNLLHKCFSILPSGYLSMARLHASVHIPYEVAASGIHPVSSRTSHNVELILQSEVPHVYSAFRMSGYTPSQICQQWLRQCFWNYLDWPDISHYIALCIVMGADYQVYMCVAVLMFLQHKILLHTQRQELQVFLKENSIHGFHVGEHLDYMQGLAKKYRSTVLPDMSNLSLP</sequence>
<proteinExistence type="predicted"/>
<dbReference type="FunFam" id="1.10.472.80:FF:000031">
    <property type="entry name" value="TBC1 domain family, member 32"/>
    <property type="match status" value="1"/>
</dbReference>
<dbReference type="InterPro" id="IPR055391">
    <property type="entry name" value="BROMI_N"/>
</dbReference>
<keyword evidence="6" id="KW-0966">Cell projection</keyword>
<protein>
    <recommendedName>
        <fullName evidence="8">Protein broad-minded</fullName>
    </recommendedName>
    <alternativeName>
        <fullName evidence="9">TBC1 domain family member 32</fullName>
    </alternativeName>
</protein>
<dbReference type="Pfam" id="PF23431">
    <property type="entry name" value="BROMI_N"/>
    <property type="match status" value="1"/>
</dbReference>
<dbReference type="InterPro" id="IPR032735">
    <property type="entry name" value="BROMI_M"/>
</dbReference>
<evidence type="ECO:0000313" key="13">
    <source>
        <dbReference type="Proteomes" id="UP000694845"/>
    </source>
</evidence>
<feature type="domain" description="BROMI N-terminal" evidence="11">
    <location>
        <begin position="15"/>
        <end position="130"/>
    </location>
</feature>
<evidence type="ECO:0000256" key="5">
    <source>
        <dbReference type="ARBA" id="ARBA00023069"/>
    </source>
</evidence>
<gene>
    <name evidence="14" type="primary">LOC110983285</name>
</gene>
<dbReference type="GO" id="GO:0005929">
    <property type="term" value="C:cilium"/>
    <property type="evidence" value="ECO:0007669"/>
    <property type="project" value="UniProtKB-SubCell"/>
</dbReference>
<evidence type="ECO:0000256" key="9">
    <source>
        <dbReference type="ARBA" id="ARBA00075916"/>
    </source>
</evidence>
<dbReference type="InterPro" id="IPR039156">
    <property type="entry name" value="PHAF1/BROMI"/>
</dbReference>
<dbReference type="CTD" id="221322"/>
<dbReference type="Pfam" id="PF23440">
    <property type="entry name" value="BROMI_C"/>
    <property type="match status" value="1"/>
</dbReference>
<dbReference type="Pfam" id="PF14961">
    <property type="entry name" value="BROMI"/>
    <property type="match status" value="1"/>
</dbReference>
<organism evidence="13 14">
    <name type="scientific">Acanthaster planci</name>
    <name type="common">Crown-of-thorns starfish</name>
    <dbReference type="NCBI Taxonomy" id="133434"/>
    <lineage>
        <taxon>Eukaryota</taxon>
        <taxon>Metazoa</taxon>
        <taxon>Echinodermata</taxon>
        <taxon>Eleutherozoa</taxon>
        <taxon>Asterozoa</taxon>
        <taxon>Asteroidea</taxon>
        <taxon>Valvatacea</taxon>
        <taxon>Valvatida</taxon>
        <taxon>Acanthasteridae</taxon>
        <taxon>Acanthaster</taxon>
    </lineage>
</organism>
<evidence type="ECO:0000256" key="8">
    <source>
        <dbReference type="ARBA" id="ARBA00067690"/>
    </source>
</evidence>
<evidence type="ECO:0000256" key="4">
    <source>
        <dbReference type="ARBA" id="ARBA00022490"/>
    </source>
</evidence>
<comment type="function">
    <text evidence="7">Required for high-level Shh responses in the developing neural tube. Together with CDK20, controls the structure of the primary cilium by coordinating assembly of the ciliary membrane and axoneme, allowing GLI2 to be properly activated in response to Shh signaling.</text>
</comment>
<accession>A0A8B7Z436</accession>
<dbReference type="PANTHER" id="PTHR13465:SF3">
    <property type="entry name" value="PROTEIN BROAD-MINDED"/>
    <property type="match status" value="1"/>
</dbReference>
<evidence type="ECO:0000313" key="14">
    <source>
        <dbReference type="RefSeq" id="XP_022098111.1"/>
    </source>
</evidence>
<dbReference type="SUPFAM" id="SSF47923">
    <property type="entry name" value="Ypt/Rab-GAP domain of gyp1p"/>
    <property type="match status" value="1"/>
</dbReference>
<dbReference type="InterPro" id="IPR055392">
    <property type="entry name" value="BROMI_C"/>
</dbReference>
<evidence type="ECO:0000259" key="12">
    <source>
        <dbReference type="Pfam" id="PF23440"/>
    </source>
</evidence>